<evidence type="ECO:0000256" key="10">
    <source>
        <dbReference type="PIRSR" id="PIRSR600823-1"/>
    </source>
</evidence>
<dbReference type="AlphaFoldDB" id="A0A0D3FIW9"/>
<evidence type="ECO:0000259" key="14">
    <source>
        <dbReference type="PROSITE" id="PS50873"/>
    </source>
</evidence>
<reference evidence="15" key="2">
    <citation type="submission" date="2015-03" db="UniProtKB">
        <authorList>
            <consortium name="EnsemblPlants"/>
        </authorList>
    </citation>
    <scope>IDENTIFICATION</scope>
</reference>
<keyword evidence="7" id="KW-0560">Oxidoreductase</keyword>
<keyword evidence="9" id="KW-0376">Hydrogen peroxide</keyword>
<dbReference type="GO" id="GO:0046872">
    <property type="term" value="F:metal ion binding"/>
    <property type="evidence" value="ECO:0007669"/>
    <property type="project" value="UniProtKB-KW"/>
</dbReference>
<dbReference type="HOGENOM" id="CLU_1328150_0_0_1"/>
<evidence type="ECO:0000256" key="3">
    <source>
        <dbReference type="ARBA" id="ARBA00022559"/>
    </source>
</evidence>
<dbReference type="InterPro" id="IPR002016">
    <property type="entry name" value="Haem_peroxidase"/>
</dbReference>
<evidence type="ECO:0000256" key="13">
    <source>
        <dbReference type="SAM" id="SignalP"/>
    </source>
</evidence>
<dbReference type="GO" id="GO:0020037">
    <property type="term" value="F:heme binding"/>
    <property type="evidence" value="ECO:0007669"/>
    <property type="project" value="InterPro"/>
</dbReference>
<protein>
    <recommendedName>
        <fullName evidence="14">Plant heme peroxidase family profile domain-containing protein</fullName>
    </recommendedName>
</protein>
<keyword evidence="6 11" id="KW-0106">Calcium</keyword>
<comment type="cofactor">
    <cofactor evidence="11">
        <name>Ca(2+)</name>
        <dbReference type="ChEBI" id="CHEBI:29108"/>
    </cofactor>
    <text evidence="11">Binds 2 calcium ions per subunit.</text>
</comment>
<evidence type="ECO:0000313" key="16">
    <source>
        <dbReference type="Proteomes" id="UP000026960"/>
    </source>
</evidence>
<dbReference type="InterPro" id="IPR010255">
    <property type="entry name" value="Haem_peroxidase_sf"/>
</dbReference>
<feature type="binding site" evidence="11">
    <location>
        <position position="82"/>
    </location>
    <ligand>
        <name>Ca(2+)</name>
        <dbReference type="ChEBI" id="CHEBI:29108"/>
        <label>1</label>
    </ligand>
</feature>
<feature type="chain" id="PRO_5002262222" description="Plant heme peroxidase family profile domain-containing protein" evidence="13">
    <location>
        <begin position="30"/>
        <end position="207"/>
    </location>
</feature>
<dbReference type="PRINTS" id="PR00461">
    <property type="entry name" value="PLPEROXIDASE"/>
</dbReference>
<dbReference type="GO" id="GO:0140825">
    <property type="term" value="F:lactoperoxidase activity"/>
    <property type="evidence" value="ECO:0007669"/>
    <property type="project" value="UniProtKB-EC"/>
</dbReference>
<keyword evidence="13" id="KW-0732">Signal</keyword>
<evidence type="ECO:0000256" key="9">
    <source>
        <dbReference type="ARBA" id="ARBA00023324"/>
    </source>
</evidence>
<feature type="active site" description="Proton acceptor" evidence="10">
    <location>
        <position position="81"/>
    </location>
</feature>
<evidence type="ECO:0000256" key="1">
    <source>
        <dbReference type="ARBA" id="ARBA00000189"/>
    </source>
</evidence>
<evidence type="ECO:0000256" key="4">
    <source>
        <dbReference type="ARBA" id="ARBA00022617"/>
    </source>
</evidence>
<dbReference type="Proteomes" id="UP000026960">
    <property type="component" value="Chromosome 3"/>
</dbReference>
<keyword evidence="5 11" id="KW-0479">Metal-binding</keyword>
<keyword evidence="16" id="KW-1185">Reference proteome</keyword>
<evidence type="ECO:0000313" key="15">
    <source>
        <dbReference type="EnsemblPlants" id="OBART03G18670.1"/>
    </source>
</evidence>
<reference evidence="15" key="1">
    <citation type="journal article" date="2009" name="Rice">
        <title>De Novo Next Generation Sequencing of Plant Genomes.</title>
        <authorList>
            <person name="Rounsley S."/>
            <person name="Marri P.R."/>
            <person name="Yu Y."/>
            <person name="He R."/>
            <person name="Sisneros N."/>
            <person name="Goicoechea J.L."/>
            <person name="Lee S.J."/>
            <person name="Angelova A."/>
            <person name="Kudrna D."/>
            <person name="Luo M."/>
            <person name="Affourtit J."/>
            <person name="Desany B."/>
            <person name="Knight J."/>
            <person name="Niazi F."/>
            <person name="Egholm M."/>
            <person name="Wing R.A."/>
        </authorList>
    </citation>
    <scope>NUCLEOTIDE SEQUENCE [LARGE SCALE GENOMIC DNA]</scope>
    <source>
        <strain evidence="15">cv. IRGC 105608</strain>
    </source>
</reference>
<evidence type="ECO:0000256" key="5">
    <source>
        <dbReference type="ARBA" id="ARBA00022723"/>
    </source>
</evidence>
<accession>A0A0D3FIW9</accession>
<dbReference type="PROSITE" id="PS50873">
    <property type="entry name" value="PEROXIDASE_4"/>
    <property type="match status" value="1"/>
</dbReference>
<evidence type="ECO:0000256" key="12">
    <source>
        <dbReference type="PIRSR" id="PIRSR600823-4"/>
    </source>
</evidence>
<dbReference type="STRING" id="65489.A0A0D3FIW9"/>
<dbReference type="GO" id="GO:0006979">
    <property type="term" value="P:response to oxidative stress"/>
    <property type="evidence" value="ECO:0007669"/>
    <property type="project" value="InterPro"/>
</dbReference>
<evidence type="ECO:0000256" key="11">
    <source>
        <dbReference type="PIRSR" id="PIRSR600823-3"/>
    </source>
</evidence>
<keyword evidence="8" id="KW-0408">Iron</keyword>
<comment type="catalytic activity">
    <reaction evidence="1">
        <text>2 a phenolic donor + H2O2 = 2 a phenolic radical donor + 2 H2O</text>
        <dbReference type="Rhea" id="RHEA:56136"/>
        <dbReference type="ChEBI" id="CHEBI:15377"/>
        <dbReference type="ChEBI" id="CHEBI:16240"/>
        <dbReference type="ChEBI" id="CHEBI:139520"/>
        <dbReference type="ChEBI" id="CHEBI:139521"/>
        <dbReference type="EC" id="1.11.1.7"/>
    </reaction>
</comment>
<dbReference type="GO" id="GO:0042744">
    <property type="term" value="P:hydrogen peroxide catabolic process"/>
    <property type="evidence" value="ECO:0007669"/>
    <property type="project" value="UniProtKB-KW"/>
</dbReference>
<evidence type="ECO:0000256" key="6">
    <source>
        <dbReference type="ARBA" id="ARBA00022837"/>
    </source>
</evidence>
<dbReference type="InterPro" id="IPR000823">
    <property type="entry name" value="Peroxidase_pln"/>
</dbReference>
<evidence type="ECO:0000256" key="2">
    <source>
        <dbReference type="ARBA" id="ARBA00001970"/>
    </source>
</evidence>
<sequence>MGSGNKLAATVVVVTFAVLMAAVTTTCQAAYGPPNPASCGLKVGYYYAKCPHAEEIVKNVVGAAILHNPGVGAGLIRMLFHDCFVEFTDIELWSERGRGSGSGNRCFLAVVANPKKATTKPDIRVIIPCRRSVVGNAGMVITNGSLSLSFRRCRCRHVALRPIDREAGNGMPPFVGVTPKCGVVVYRGVILVHHARTAVAAAATAPI</sequence>
<feature type="site" description="Transition state stabilizer" evidence="12">
    <location>
        <position position="77"/>
    </location>
</feature>
<organism evidence="15">
    <name type="scientific">Oryza barthii</name>
    <dbReference type="NCBI Taxonomy" id="65489"/>
    <lineage>
        <taxon>Eukaryota</taxon>
        <taxon>Viridiplantae</taxon>
        <taxon>Streptophyta</taxon>
        <taxon>Embryophyta</taxon>
        <taxon>Tracheophyta</taxon>
        <taxon>Spermatophyta</taxon>
        <taxon>Magnoliopsida</taxon>
        <taxon>Liliopsida</taxon>
        <taxon>Poales</taxon>
        <taxon>Poaceae</taxon>
        <taxon>BOP clade</taxon>
        <taxon>Oryzoideae</taxon>
        <taxon>Oryzeae</taxon>
        <taxon>Oryzinae</taxon>
        <taxon>Oryza</taxon>
    </lineage>
</organism>
<dbReference type="SUPFAM" id="SSF48113">
    <property type="entry name" value="Heme-dependent peroxidases"/>
    <property type="match status" value="1"/>
</dbReference>
<dbReference type="PANTHER" id="PTHR31235">
    <property type="entry name" value="PEROXIDASE 25-RELATED"/>
    <property type="match status" value="1"/>
</dbReference>
<feature type="signal peptide" evidence="13">
    <location>
        <begin position="1"/>
        <end position="29"/>
    </location>
</feature>
<feature type="binding site" evidence="11">
    <location>
        <position position="85"/>
    </location>
    <ligand>
        <name>Ca(2+)</name>
        <dbReference type="ChEBI" id="CHEBI:29108"/>
        <label>1</label>
    </ligand>
</feature>
<keyword evidence="4" id="KW-0349">Heme</keyword>
<dbReference type="EnsemblPlants" id="OBART03G18670.1">
    <property type="protein sequence ID" value="OBART03G18670.1"/>
    <property type="gene ID" value="OBART03G18670"/>
</dbReference>
<evidence type="ECO:0000256" key="7">
    <source>
        <dbReference type="ARBA" id="ARBA00023002"/>
    </source>
</evidence>
<keyword evidence="3" id="KW-0575">Peroxidase</keyword>
<evidence type="ECO:0000256" key="8">
    <source>
        <dbReference type="ARBA" id="ARBA00023004"/>
    </source>
</evidence>
<comment type="cofactor">
    <cofactor evidence="2">
        <name>heme b</name>
        <dbReference type="ChEBI" id="CHEBI:60344"/>
    </cofactor>
</comment>
<proteinExistence type="predicted"/>
<feature type="domain" description="Plant heme peroxidase family profile" evidence="14">
    <location>
        <begin position="40"/>
        <end position="207"/>
    </location>
</feature>
<name>A0A0D3FIW9_9ORYZ</name>
<dbReference type="InterPro" id="IPR019794">
    <property type="entry name" value="Peroxidases_AS"/>
</dbReference>
<dbReference type="PROSITE" id="PS00436">
    <property type="entry name" value="PEROXIDASE_2"/>
    <property type="match status" value="1"/>
</dbReference>
<dbReference type="PaxDb" id="65489-OBART03G18670.1"/>
<dbReference type="Gramene" id="OBART03G18670.1">
    <property type="protein sequence ID" value="OBART03G18670.1"/>
    <property type="gene ID" value="OBART03G18670"/>
</dbReference>
<dbReference type="Gene3D" id="1.10.520.10">
    <property type="match status" value="1"/>
</dbReference>